<dbReference type="Proteomes" id="UP001596139">
    <property type="component" value="Unassembled WGS sequence"/>
</dbReference>
<keyword evidence="1" id="KW-1133">Transmembrane helix</keyword>
<dbReference type="RefSeq" id="WP_157848974.1">
    <property type="nucleotide sequence ID" value="NZ_JBHSPX010000004.1"/>
</dbReference>
<keyword evidence="1" id="KW-0472">Membrane</keyword>
<protein>
    <submittedName>
        <fullName evidence="2">Uncharacterized protein</fullName>
    </submittedName>
</protein>
<dbReference type="EMBL" id="JBHSPX010000004">
    <property type="protein sequence ID" value="MFC6064361.1"/>
    <property type="molecule type" value="Genomic_DNA"/>
</dbReference>
<evidence type="ECO:0000313" key="3">
    <source>
        <dbReference type="Proteomes" id="UP001596139"/>
    </source>
</evidence>
<accession>A0ABW1MLP4</accession>
<evidence type="ECO:0000256" key="1">
    <source>
        <dbReference type="SAM" id="Phobius"/>
    </source>
</evidence>
<name>A0ABW1MLP4_9ACTN</name>
<keyword evidence="3" id="KW-1185">Reference proteome</keyword>
<evidence type="ECO:0000313" key="2">
    <source>
        <dbReference type="EMBL" id="MFC6064361.1"/>
    </source>
</evidence>
<proteinExistence type="predicted"/>
<comment type="caution">
    <text evidence="2">The sequence shown here is derived from an EMBL/GenBank/DDBJ whole genome shotgun (WGS) entry which is preliminary data.</text>
</comment>
<keyword evidence="1" id="KW-0812">Transmembrane</keyword>
<sequence>MQETVIGLVGFGGVLAARLLYRWISDRTRVRLVSLRQQGTSERVRALPSGSVLTERRADEELHIQVGAAGEDAHA</sequence>
<gene>
    <name evidence="2" type="ORF">ACFP4F_17660</name>
</gene>
<reference evidence="3" key="1">
    <citation type="journal article" date="2019" name="Int. J. Syst. Evol. Microbiol.">
        <title>The Global Catalogue of Microorganisms (GCM) 10K type strain sequencing project: providing services to taxonomists for standard genome sequencing and annotation.</title>
        <authorList>
            <consortium name="The Broad Institute Genomics Platform"/>
            <consortium name="The Broad Institute Genome Sequencing Center for Infectious Disease"/>
            <person name="Wu L."/>
            <person name="Ma J."/>
        </authorList>
    </citation>
    <scope>NUCLEOTIDE SEQUENCE [LARGE SCALE GENOMIC DNA]</scope>
    <source>
        <strain evidence="3">CGMCC 1.15180</strain>
    </source>
</reference>
<feature type="transmembrane region" description="Helical" evidence="1">
    <location>
        <begin position="6"/>
        <end position="24"/>
    </location>
</feature>
<organism evidence="2 3">
    <name type="scientific">Streptomyces ochraceiscleroticus</name>
    <dbReference type="NCBI Taxonomy" id="47761"/>
    <lineage>
        <taxon>Bacteria</taxon>
        <taxon>Bacillati</taxon>
        <taxon>Actinomycetota</taxon>
        <taxon>Actinomycetes</taxon>
        <taxon>Kitasatosporales</taxon>
        <taxon>Streptomycetaceae</taxon>
        <taxon>Streptomyces</taxon>
    </lineage>
</organism>